<dbReference type="EMBL" id="JAYFUM010000024">
    <property type="protein sequence ID" value="MEA5141190.1"/>
    <property type="molecule type" value="Genomic_DNA"/>
</dbReference>
<evidence type="ECO:0000259" key="1">
    <source>
        <dbReference type="Pfam" id="PF00534"/>
    </source>
</evidence>
<dbReference type="InterPro" id="IPR028098">
    <property type="entry name" value="Glyco_trans_4-like_N"/>
</dbReference>
<evidence type="ECO:0000259" key="2">
    <source>
        <dbReference type="Pfam" id="PF13439"/>
    </source>
</evidence>
<proteinExistence type="predicted"/>
<dbReference type="PANTHER" id="PTHR12526">
    <property type="entry name" value="GLYCOSYLTRANSFERASE"/>
    <property type="match status" value="1"/>
</dbReference>
<dbReference type="Gene3D" id="3.40.50.2000">
    <property type="entry name" value="Glycogen Phosphorylase B"/>
    <property type="match status" value="2"/>
</dbReference>
<dbReference type="EC" id="2.4.-.-" evidence="3"/>
<comment type="caution">
    <text evidence="3">The sequence shown here is derived from an EMBL/GenBank/DDBJ whole genome shotgun (WGS) entry which is preliminary data.</text>
</comment>
<organism evidence="3 4">
    <name type="scientific">Arcicella rigui</name>
    <dbReference type="NCBI Taxonomy" id="797020"/>
    <lineage>
        <taxon>Bacteria</taxon>
        <taxon>Pseudomonadati</taxon>
        <taxon>Bacteroidota</taxon>
        <taxon>Cytophagia</taxon>
        <taxon>Cytophagales</taxon>
        <taxon>Flectobacillaceae</taxon>
        <taxon>Arcicella</taxon>
    </lineage>
</organism>
<protein>
    <submittedName>
        <fullName evidence="3">Glycosyltransferase family 4 protein</fullName>
        <ecNumber evidence="3">2.4.-.-</ecNumber>
    </submittedName>
</protein>
<keyword evidence="4" id="KW-1185">Reference proteome</keyword>
<dbReference type="CDD" id="cd03801">
    <property type="entry name" value="GT4_PimA-like"/>
    <property type="match status" value="1"/>
</dbReference>
<dbReference type="RefSeq" id="WP_323298347.1">
    <property type="nucleotide sequence ID" value="NZ_JAYFUM010000024.1"/>
</dbReference>
<gene>
    <name evidence="3" type="ORF">VB248_18705</name>
</gene>
<feature type="domain" description="Glycosyltransferase subfamily 4-like N-terminal" evidence="2">
    <location>
        <begin position="13"/>
        <end position="165"/>
    </location>
</feature>
<sequence>MKVAYLMGSLNRGGAETLVLDICKNINEHNFEIILIHRKNGQLKEEFVQSGIELHQIHPKHIFDIAYFIKLRNIIIDNNIQIVHAHQVIDAWLAYLATLFLSKKVLLSFHGHGINGNFTANLLRKWVLTKTALNIFVSSSQKNYYEKKYKIIPKSIVLPNGIDLKKLHVQHKQSIKAELGLSDTALLIGTVGNFTSGRDHFTLCKFLYLLKQTNIEFNFLFIGAESKTEPSIYNKCFAYCQENGLGNNVFFLGTRADVPDILSQLDVFTYSTEHDTFGIAVVEAMLMGIPVFVNDWEVMLEITNEGKYAIIYKSKDEHDLLGKFNHFVDNIDTYRKVAKKNTLILKDKYSIGRHIFNLKNIYNSLLKD</sequence>
<keyword evidence="3" id="KW-0808">Transferase</keyword>
<keyword evidence="3" id="KW-0328">Glycosyltransferase</keyword>
<dbReference type="GO" id="GO:0016757">
    <property type="term" value="F:glycosyltransferase activity"/>
    <property type="evidence" value="ECO:0007669"/>
    <property type="project" value="UniProtKB-KW"/>
</dbReference>
<evidence type="ECO:0000313" key="3">
    <source>
        <dbReference type="EMBL" id="MEA5141190.1"/>
    </source>
</evidence>
<dbReference type="Pfam" id="PF13439">
    <property type="entry name" value="Glyco_transf_4"/>
    <property type="match status" value="1"/>
</dbReference>
<name>A0ABU5QED3_9BACT</name>
<dbReference type="InterPro" id="IPR001296">
    <property type="entry name" value="Glyco_trans_1"/>
</dbReference>
<evidence type="ECO:0000313" key="4">
    <source>
        <dbReference type="Proteomes" id="UP001302949"/>
    </source>
</evidence>
<dbReference type="Pfam" id="PF00534">
    <property type="entry name" value="Glycos_transf_1"/>
    <property type="match status" value="1"/>
</dbReference>
<dbReference type="PANTHER" id="PTHR12526:SF630">
    <property type="entry name" value="GLYCOSYLTRANSFERASE"/>
    <property type="match status" value="1"/>
</dbReference>
<dbReference type="Proteomes" id="UP001302949">
    <property type="component" value="Unassembled WGS sequence"/>
</dbReference>
<reference evidence="3 4" key="1">
    <citation type="submission" date="2023-12" db="EMBL/GenBank/DDBJ databases">
        <title>Novel species of the genus Arcicella isolated from rivers.</title>
        <authorList>
            <person name="Lu H."/>
        </authorList>
    </citation>
    <scope>NUCLEOTIDE SEQUENCE [LARGE SCALE GENOMIC DNA]</scope>
    <source>
        <strain evidence="3 4">KCTC 23307</strain>
    </source>
</reference>
<dbReference type="SUPFAM" id="SSF53756">
    <property type="entry name" value="UDP-Glycosyltransferase/glycogen phosphorylase"/>
    <property type="match status" value="1"/>
</dbReference>
<accession>A0ABU5QED3</accession>
<feature type="domain" description="Glycosyl transferase family 1" evidence="1">
    <location>
        <begin position="173"/>
        <end position="340"/>
    </location>
</feature>